<dbReference type="EMBL" id="GL378347">
    <property type="protein sequence ID" value="EFJ47097.1"/>
    <property type="molecule type" value="Genomic_DNA"/>
</dbReference>
<dbReference type="AlphaFoldDB" id="D8U004"/>
<dbReference type="OrthoDB" id="2688393at2759"/>
<evidence type="ECO:0000256" key="1">
    <source>
        <dbReference type="SAM" id="MobiDB-lite"/>
    </source>
</evidence>
<dbReference type="GeneID" id="9616003"/>
<reference evidence="2 3" key="1">
    <citation type="journal article" date="2010" name="Science">
        <title>Genomic analysis of organismal complexity in the multicellular green alga Volvox carteri.</title>
        <authorList>
            <person name="Prochnik S.E."/>
            <person name="Umen J."/>
            <person name="Nedelcu A.M."/>
            <person name="Hallmann A."/>
            <person name="Miller S.M."/>
            <person name="Nishii I."/>
            <person name="Ferris P."/>
            <person name="Kuo A."/>
            <person name="Mitros T."/>
            <person name="Fritz-Laylin L.K."/>
            <person name="Hellsten U."/>
            <person name="Chapman J."/>
            <person name="Simakov O."/>
            <person name="Rensing S.A."/>
            <person name="Terry A."/>
            <person name="Pangilinan J."/>
            <person name="Kapitonov V."/>
            <person name="Jurka J."/>
            <person name="Salamov A."/>
            <person name="Shapiro H."/>
            <person name="Schmutz J."/>
            <person name="Grimwood J."/>
            <person name="Lindquist E."/>
            <person name="Lucas S."/>
            <person name="Grigoriev I.V."/>
            <person name="Schmitt R."/>
            <person name="Kirk D."/>
            <person name="Rokhsar D.S."/>
        </authorList>
    </citation>
    <scope>NUCLEOTIDE SEQUENCE [LARGE SCALE GENOMIC DNA]</scope>
    <source>
        <strain evidence="3">f. Nagariensis / Eve</strain>
    </source>
</reference>
<evidence type="ECO:0000313" key="2">
    <source>
        <dbReference type="EMBL" id="EFJ47097.1"/>
    </source>
</evidence>
<dbReference type="KEGG" id="vcn:VOLCADRAFT_92571"/>
<feature type="compositionally biased region" description="Basic and acidic residues" evidence="1">
    <location>
        <begin position="64"/>
        <end position="74"/>
    </location>
</feature>
<sequence length="306" mass="34285">MATFVGNNICAYCHKFFIFLDRHYCREKHSRDFKASLNTQRPASSAAALVIHDTNKVGLADMPHSAEDPSKDFCQHGQPAASDTGSLDMGQSCLENLELVLPSTQEADSVKQPFNIQVETFLASVLSANNLSKFLTLFRGGDAYLPSGTNEREVFKNIQTHSRAAEAFMHVDISRQVGLDKELSVAVHKDPIGLVKRMLELPDGNAVLKPTVVMDDDGQQRVYNEMWTADKWISDQVTWAKKSPIVYIMLWSDKMNYDKAGRQTGHPITISLGESKDSESFRTLKRKVLQVALEQVLKPFKQASYE</sequence>
<dbReference type="InterPro" id="IPR041078">
    <property type="entry name" value="Plavaka"/>
</dbReference>
<dbReference type="Pfam" id="PF18759">
    <property type="entry name" value="Plavaka"/>
    <property type="match status" value="1"/>
</dbReference>
<dbReference type="InParanoid" id="D8U004"/>
<name>D8U004_VOLCA</name>
<gene>
    <name evidence="2" type="ORF">VOLCADRAFT_92571</name>
</gene>
<proteinExistence type="predicted"/>
<evidence type="ECO:0000313" key="3">
    <source>
        <dbReference type="Proteomes" id="UP000001058"/>
    </source>
</evidence>
<protein>
    <submittedName>
        <fullName evidence="2">Uncharacterized protein</fullName>
    </submittedName>
</protein>
<dbReference type="RefSeq" id="XP_002951992.1">
    <property type="nucleotide sequence ID" value="XM_002951946.1"/>
</dbReference>
<feature type="region of interest" description="Disordered" evidence="1">
    <location>
        <begin position="60"/>
        <end position="85"/>
    </location>
</feature>
<dbReference type="Proteomes" id="UP000001058">
    <property type="component" value="Unassembled WGS sequence"/>
</dbReference>
<organism evidence="3">
    <name type="scientific">Volvox carteri f. nagariensis</name>
    <dbReference type="NCBI Taxonomy" id="3068"/>
    <lineage>
        <taxon>Eukaryota</taxon>
        <taxon>Viridiplantae</taxon>
        <taxon>Chlorophyta</taxon>
        <taxon>core chlorophytes</taxon>
        <taxon>Chlorophyceae</taxon>
        <taxon>CS clade</taxon>
        <taxon>Chlamydomonadales</taxon>
        <taxon>Volvocaceae</taxon>
        <taxon>Volvox</taxon>
    </lineage>
</organism>
<keyword evidence="3" id="KW-1185">Reference proteome</keyword>
<accession>D8U004</accession>